<evidence type="ECO:0000313" key="3">
    <source>
        <dbReference type="Proteomes" id="UP000193570"/>
    </source>
</evidence>
<keyword evidence="1" id="KW-0732">Signal</keyword>
<proteinExistence type="predicted"/>
<name>A0A1X7AA01_9RHOB</name>
<evidence type="ECO:0000256" key="1">
    <source>
        <dbReference type="SAM" id="SignalP"/>
    </source>
</evidence>
<accession>A0A1X7AA01</accession>
<dbReference type="Proteomes" id="UP000193570">
    <property type="component" value="Unassembled WGS sequence"/>
</dbReference>
<dbReference type="AlphaFoldDB" id="A0A1X7AA01"/>
<dbReference type="RefSeq" id="WP_085793629.1">
    <property type="nucleotide sequence ID" value="NZ_FWFK01000009.1"/>
</dbReference>
<dbReference type="EMBL" id="FWFK01000009">
    <property type="protein sequence ID" value="SLN73730.1"/>
    <property type="molecule type" value="Genomic_DNA"/>
</dbReference>
<dbReference type="OrthoDB" id="7875126at2"/>
<reference evidence="2 3" key="1">
    <citation type="submission" date="2017-03" db="EMBL/GenBank/DDBJ databases">
        <authorList>
            <person name="Afonso C.L."/>
            <person name="Miller P.J."/>
            <person name="Scott M.A."/>
            <person name="Spackman E."/>
            <person name="Goraichik I."/>
            <person name="Dimitrov K.M."/>
            <person name="Suarez D.L."/>
            <person name="Swayne D.E."/>
        </authorList>
    </citation>
    <scope>NUCLEOTIDE SEQUENCE [LARGE SCALE GENOMIC DNA]</scope>
    <source>
        <strain evidence="2 3">CECT 8625</strain>
    </source>
</reference>
<feature type="chain" id="PRO_5010857379" evidence="1">
    <location>
        <begin position="24"/>
        <end position="103"/>
    </location>
</feature>
<sequence length="103" mass="10794">MKGRTFGAVTLIAGSLLAGTVQAQENKAEECAVQAAMVMAVVESRRSGAAPQDAVRDVQQGLEGDQAKYASVVPAVADWVYTLPEDQLGPDVGDSWTEACLAR</sequence>
<feature type="signal peptide" evidence="1">
    <location>
        <begin position="1"/>
        <end position="23"/>
    </location>
</feature>
<evidence type="ECO:0000313" key="2">
    <source>
        <dbReference type="EMBL" id="SLN73730.1"/>
    </source>
</evidence>
<keyword evidence="3" id="KW-1185">Reference proteome</keyword>
<protein>
    <submittedName>
        <fullName evidence="2">Uncharacterized protein</fullName>
    </submittedName>
</protein>
<gene>
    <name evidence="2" type="ORF">ROJ8625_03974</name>
</gene>
<organism evidence="2 3">
    <name type="scientific">Roseivivax jejudonensis</name>
    <dbReference type="NCBI Taxonomy" id="1529041"/>
    <lineage>
        <taxon>Bacteria</taxon>
        <taxon>Pseudomonadati</taxon>
        <taxon>Pseudomonadota</taxon>
        <taxon>Alphaproteobacteria</taxon>
        <taxon>Rhodobacterales</taxon>
        <taxon>Roseobacteraceae</taxon>
        <taxon>Roseivivax</taxon>
    </lineage>
</organism>